<accession>A0AAV3UEG9</accession>
<feature type="region of interest" description="Disordered" evidence="1">
    <location>
        <begin position="340"/>
        <end position="359"/>
    </location>
</feature>
<dbReference type="Gene3D" id="2.60.40.10">
    <property type="entry name" value="Immunoglobulins"/>
    <property type="match status" value="1"/>
</dbReference>
<dbReference type="Proteomes" id="UP001501729">
    <property type="component" value="Unassembled WGS sequence"/>
</dbReference>
<keyword evidence="2" id="KW-0812">Transmembrane</keyword>
<feature type="transmembrane region" description="Helical" evidence="2">
    <location>
        <begin position="12"/>
        <end position="30"/>
    </location>
</feature>
<dbReference type="AlphaFoldDB" id="A0AAV3UEG9"/>
<protein>
    <recommendedName>
        <fullName evidence="5">Big-1 domain-containing protein</fullName>
    </recommendedName>
</protein>
<feature type="compositionally biased region" description="Polar residues" evidence="1">
    <location>
        <begin position="194"/>
        <end position="210"/>
    </location>
</feature>
<keyword evidence="2" id="KW-0472">Membrane</keyword>
<reference evidence="3 4" key="1">
    <citation type="journal article" date="2019" name="Int. J. Syst. Evol. Microbiol.">
        <title>The Global Catalogue of Microorganisms (GCM) 10K type strain sequencing project: providing services to taxonomists for standard genome sequencing and annotation.</title>
        <authorList>
            <consortium name="The Broad Institute Genomics Platform"/>
            <consortium name="The Broad Institute Genome Sequencing Center for Infectious Disease"/>
            <person name="Wu L."/>
            <person name="Ma J."/>
        </authorList>
    </citation>
    <scope>NUCLEOTIDE SEQUENCE [LARGE SCALE GENOMIC DNA]</scope>
    <source>
        <strain evidence="3 4">JCM 17504</strain>
    </source>
</reference>
<evidence type="ECO:0000256" key="1">
    <source>
        <dbReference type="SAM" id="MobiDB-lite"/>
    </source>
</evidence>
<dbReference type="RefSeq" id="WP_227775926.1">
    <property type="nucleotide sequence ID" value="NZ_BAABKX010000001.1"/>
</dbReference>
<evidence type="ECO:0000313" key="3">
    <source>
        <dbReference type="EMBL" id="GAA5044663.1"/>
    </source>
</evidence>
<comment type="caution">
    <text evidence="3">The sequence shown here is derived from an EMBL/GenBank/DDBJ whole genome shotgun (WGS) entry which is preliminary data.</text>
</comment>
<proteinExistence type="predicted"/>
<feature type="compositionally biased region" description="Basic residues" evidence="1">
    <location>
        <begin position="394"/>
        <end position="410"/>
    </location>
</feature>
<feature type="region of interest" description="Disordered" evidence="1">
    <location>
        <begin position="384"/>
        <end position="428"/>
    </location>
</feature>
<keyword evidence="2" id="KW-1133">Transmembrane helix</keyword>
<gene>
    <name evidence="3" type="ORF">GCM10025751_11390</name>
</gene>
<dbReference type="InterPro" id="IPR013783">
    <property type="entry name" value="Ig-like_fold"/>
</dbReference>
<evidence type="ECO:0008006" key="5">
    <source>
        <dbReference type="Google" id="ProtNLM"/>
    </source>
</evidence>
<evidence type="ECO:0000313" key="4">
    <source>
        <dbReference type="Proteomes" id="UP001501729"/>
    </source>
</evidence>
<feature type="region of interest" description="Disordered" evidence="1">
    <location>
        <begin position="194"/>
        <end position="221"/>
    </location>
</feature>
<name>A0AAV3UEG9_9EURY</name>
<dbReference type="InterPro" id="IPR008964">
    <property type="entry name" value="Invasin/intimin_cell_adhesion"/>
</dbReference>
<dbReference type="SUPFAM" id="SSF49373">
    <property type="entry name" value="Invasin/intimin cell-adhesion fragments"/>
    <property type="match status" value="1"/>
</dbReference>
<organism evidence="3 4">
    <name type="scientific">Haladaptatus pallidirubidus</name>
    <dbReference type="NCBI Taxonomy" id="1008152"/>
    <lineage>
        <taxon>Archaea</taxon>
        <taxon>Methanobacteriati</taxon>
        <taxon>Methanobacteriota</taxon>
        <taxon>Stenosarchaea group</taxon>
        <taxon>Halobacteria</taxon>
        <taxon>Halobacteriales</taxon>
        <taxon>Haladaptataceae</taxon>
        <taxon>Haladaptatus</taxon>
    </lineage>
</organism>
<sequence length="448" mass="47742">MTFWADERAVTVQVGTVLLFATLIVAMSLYQATAIPSQNAEIEFRHSKQIQGQMQDVRNAVVRTGATGTSRPISVTLGTQYPSRMFFINPPPSSGTLRTANSGTVGIENVTARSPETADYLDSSRTNLSFSTRSLVYEPNYNQYDNAPDTVLENAVVYNRANEGNATLTGQQLVHGRSITLVTLDGSLSESQSATMSIDPQALSPSTTEMRSIPVRSNGDGNVTIRVSTGLNEEKWNDLLANQMVSEPGGYVADVSVENGILRLTLLGTDASGKYVTYDLRMAKVGIGAGGESSQAHYVTSVSGTGMSVSEGSQTQLAVEVRDTYNNPVSGASVNVTLADSTPSTSHELDNGTETGQTVRMTTGSDGIATVSYHLQSVPGVAMMSKSEPVSTTCRRRTRSSIRSERKRSRSTLPQSDETGTAGMAHPTMVRRVGMVAPGISNTSPTVD</sequence>
<evidence type="ECO:0000256" key="2">
    <source>
        <dbReference type="SAM" id="Phobius"/>
    </source>
</evidence>
<keyword evidence="4" id="KW-1185">Reference proteome</keyword>
<dbReference type="EMBL" id="BAABKX010000001">
    <property type="protein sequence ID" value="GAA5044663.1"/>
    <property type="molecule type" value="Genomic_DNA"/>
</dbReference>
<dbReference type="GeneID" id="68611710"/>